<protein>
    <submittedName>
        <fullName evidence="2">3116_t:CDS:1</fullName>
    </submittedName>
</protein>
<sequence length="87" mass="9970">NRIISAQRIVNALRLKFPGLTIKPGKFTNRYPRGRPFQITTTKAPSNQRDIMLIIGISLTMSMTRTFTNLLIWFLGDVESISRFISK</sequence>
<organism evidence="2 3">
    <name type="scientific">Funneliformis mosseae</name>
    <name type="common">Endomycorrhizal fungus</name>
    <name type="synonym">Glomus mosseae</name>
    <dbReference type="NCBI Taxonomy" id="27381"/>
    <lineage>
        <taxon>Eukaryota</taxon>
        <taxon>Fungi</taxon>
        <taxon>Fungi incertae sedis</taxon>
        <taxon>Mucoromycota</taxon>
        <taxon>Glomeromycotina</taxon>
        <taxon>Glomeromycetes</taxon>
        <taxon>Glomerales</taxon>
        <taxon>Glomeraceae</taxon>
        <taxon>Funneliformis</taxon>
    </lineage>
</organism>
<evidence type="ECO:0000256" key="1">
    <source>
        <dbReference type="SAM" id="Phobius"/>
    </source>
</evidence>
<dbReference type="AlphaFoldDB" id="A0A9N9NI32"/>
<keyword evidence="3" id="KW-1185">Reference proteome</keyword>
<keyword evidence="1" id="KW-0472">Membrane</keyword>
<feature type="transmembrane region" description="Helical" evidence="1">
    <location>
        <begin position="51"/>
        <end position="75"/>
    </location>
</feature>
<comment type="caution">
    <text evidence="2">The sequence shown here is derived from an EMBL/GenBank/DDBJ whole genome shotgun (WGS) entry which is preliminary data.</text>
</comment>
<evidence type="ECO:0000313" key="3">
    <source>
        <dbReference type="Proteomes" id="UP000789375"/>
    </source>
</evidence>
<gene>
    <name evidence="2" type="ORF">FMOSSE_LOCUS15787</name>
</gene>
<keyword evidence="1" id="KW-1133">Transmembrane helix</keyword>
<reference evidence="2" key="1">
    <citation type="submission" date="2021-06" db="EMBL/GenBank/DDBJ databases">
        <authorList>
            <person name="Kallberg Y."/>
            <person name="Tangrot J."/>
            <person name="Rosling A."/>
        </authorList>
    </citation>
    <scope>NUCLEOTIDE SEQUENCE</scope>
    <source>
        <strain evidence="2">87-6 pot B 2015</strain>
    </source>
</reference>
<name>A0A9N9NI32_FUNMO</name>
<evidence type="ECO:0000313" key="2">
    <source>
        <dbReference type="EMBL" id="CAG8733981.1"/>
    </source>
</evidence>
<dbReference type="EMBL" id="CAJVPP010017917">
    <property type="protein sequence ID" value="CAG8733981.1"/>
    <property type="molecule type" value="Genomic_DNA"/>
</dbReference>
<feature type="non-terminal residue" evidence="2">
    <location>
        <position position="87"/>
    </location>
</feature>
<proteinExistence type="predicted"/>
<feature type="non-terminal residue" evidence="2">
    <location>
        <position position="1"/>
    </location>
</feature>
<keyword evidence="1" id="KW-0812">Transmembrane</keyword>
<dbReference type="Proteomes" id="UP000789375">
    <property type="component" value="Unassembled WGS sequence"/>
</dbReference>
<accession>A0A9N9NI32</accession>